<keyword evidence="5 9" id="KW-0997">Cell inner membrane</keyword>
<gene>
    <name evidence="13" type="primary">lssD_1</name>
    <name evidence="13" type="ORF">Lery_0952</name>
</gene>
<keyword evidence="3 9" id="KW-0813">Transport</keyword>
<protein>
    <recommendedName>
        <fullName evidence="9">Membrane fusion protein (MFP) family protein</fullName>
    </recommendedName>
</protein>
<evidence type="ECO:0000256" key="8">
    <source>
        <dbReference type="ARBA" id="ARBA00023136"/>
    </source>
</evidence>
<dbReference type="InterPro" id="IPR006144">
    <property type="entry name" value="Secretion_HlyD_CS"/>
</dbReference>
<evidence type="ECO:0000256" key="10">
    <source>
        <dbReference type="SAM" id="Coils"/>
    </source>
</evidence>
<dbReference type="STRING" id="448.Lery_0952"/>
<feature type="coiled-coil region" evidence="10">
    <location>
        <begin position="298"/>
        <end position="328"/>
    </location>
</feature>
<comment type="similarity">
    <text evidence="2 9">Belongs to the membrane fusion protein (MFP) (TC 8.A.1) family.</text>
</comment>
<dbReference type="Proteomes" id="UP000054773">
    <property type="component" value="Unassembled WGS sequence"/>
</dbReference>
<dbReference type="NCBIfam" id="TIGR01843">
    <property type="entry name" value="type_I_hlyD"/>
    <property type="match status" value="1"/>
</dbReference>
<dbReference type="InterPro" id="IPR058781">
    <property type="entry name" value="HH_AprE-like"/>
</dbReference>
<dbReference type="PANTHER" id="PTHR30386">
    <property type="entry name" value="MEMBRANE FUSION SUBUNIT OF EMRAB-TOLC MULTIDRUG EFFLUX PUMP"/>
    <property type="match status" value="1"/>
</dbReference>
<dbReference type="Gene3D" id="2.40.30.170">
    <property type="match status" value="1"/>
</dbReference>
<keyword evidence="4 9" id="KW-1003">Cell membrane</keyword>
<dbReference type="PROSITE" id="PS00543">
    <property type="entry name" value="HLYD_FAMILY"/>
    <property type="match status" value="1"/>
</dbReference>
<reference evidence="13 14" key="1">
    <citation type="submission" date="2015-11" db="EMBL/GenBank/DDBJ databases">
        <title>Genomic analysis of 38 Legionella species identifies large and diverse effector repertoires.</title>
        <authorList>
            <person name="Burstein D."/>
            <person name="Amaro F."/>
            <person name="Zusman T."/>
            <person name="Lifshitz Z."/>
            <person name="Cohen O."/>
            <person name="Gilbert J.A."/>
            <person name="Pupko T."/>
            <person name="Shuman H.A."/>
            <person name="Segal G."/>
        </authorList>
    </citation>
    <scope>NUCLEOTIDE SEQUENCE [LARGE SCALE GENOMIC DNA]</scope>
    <source>
        <strain evidence="13 14">SE-32A-C8</strain>
    </source>
</reference>
<feature type="domain" description="AprE-like long alpha-helical hairpin" evidence="11">
    <location>
        <begin position="144"/>
        <end position="324"/>
    </location>
</feature>
<evidence type="ECO:0000259" key="12">
    <source>
        <dbReference type="Pfam" id="PF26002"/>
    </source>
</evidence>
<dbReference type="PATRIC" id="fig|448.7.peg.997"/>
<comment type="caution">
    <text evidence="13">The sequence shown here is derived from an EMBL/GenBank/DDBJ whole genome shotgun (WGS) entry which is preliminary data.</text>
</comment>
<dbReference type="Pfam" id="PF26002">
    <property type="entry name" value="Beta-barrel_AprE"/>
    <property type="match status" value="1"/>
</dbReference>
<evidence type="ECO:0000256" key="9">
    <source>
        <dbReference type="RuleBase" id="RU365093"/>
    </source>
</evidence>
<dbReference type="Pfam" id="PF25994">
    <property type="entry name" value="HH_AprE"/>
    <property type="match status" value="1"/>
</dbReference>
<evidence type="ECO:0000256" key="2">
    <source>
        <dbReference type="ARBA" id="ARBA00009477"/>
    </source>
</evidence>
<dbReference type="GO" id="GO:0009306">
    <property type="term" value="P:protein secretion"/>
    <property type="evidence" value="ECO:0007669"/>
    <property type="project" value="InterPro"/>
</dbReference>
<evidence type="ECO:0000313" key="14">
    <source>
        <dbReference type="Proteomes" id="UP000054773"/>
    </source>
</evidence>
<dbReference type="InterPro" id="IPR058982">
    <property type="entry name" value="Beta-barrel_AprE"/>
</dbReference>
<accession>A0A0W0TSM2</accession>
<evidence type="ECO:0000256" key="3">
    <source>
        <dbReference type="ARBA" id="ARBA00022448"/>
    </source>
</evidence>
<dbReference type="AlphaFoldDB" id="A0A0W0TSM2"/>
<keyword evidence="7 9" id="KW-1133">Transmembrane helix</keyword>
<feature type="transmembrane region" description="Helical" evidence="9">
    <location>
        <begin position="67"/>
        <end position="88"/>
    </location>
</feature>
<evidence type="ECO:0000259" key="11">
    <source>
        <dbReference type="Pfam" id="PF25994"/>
    </source>
</evidence>
<evidence type="ECO:0000256" key="5">
    <source>
        <dbReference type="ARBA" id="ARBA00022519"/>
    </source>
</evidence>
<dbReference type="InterPro" id="IPR010129">
    <property type="entry name" value="T1SS_HlyD"/>
</dbReference>
<feature type="domain" description="AprE-like beta-barrel" evidence="12">
    <location>
        <begin position="367"/>
        <end position="458"/>
    </location>
</feature>
<keyword evidence="10" id="KW-0175">Coiled coil</keyword>
<sequence>MGEWMQAIRKLFYRLYRRVTGRSPQQKLMVTAKIRRDKTKTPLVLKKENDIFLYQTSKNHELFNPSLIKAMSLLFIVILIGFIAIASVTSIKEAAIAKGEIQPQKNIITLQHFDGGVVTKILVKEGEAVREGQILLTLDGIGVKEDVARVESKNLMLKFQKERLKSALNGEKPKFEQYTKDNKLIDEQMAIYHDMLKAAKSEKIILTKQLNQQEIHLKTLLSNRQYRAKEIEIATKIMAMYKTLANEGHASKLKMLEEEQRILALNREFTAMGLEIEKLEKSVQEYRFKLSSFDANRKNTLNHQYEQIDEEINENNELIKKLKQKSNRRHLRAPVAGIINARYVNEVGESIYPNKKLFEIVPLDSPLIATLHISPNDIGHVKLGDPVWIKVSAYDYIKYGLIKGDLYHISAGTLNDDKNSAEPYYEGKVRLKQNYVMVRDEKKYLMPGMLIKAEIITGERTVLEYLLKPVYRSMDSGLVER</sequence>
<dbReference type="InterPro" id="IPR050739">
    <property type="entry name" value="MFP"/>
</dbReference>
<dbReference type="EMBL" id="LNYA01000021">
    <property type="protein sequence ID" value="KTC98389.1"/>
    <property type="molecule type" value="Genomic_DNA"/>
</dbReference>
<keyword evidence="6 9" id="KW-0812">Transmembrane</keyword>
<evidence type="ECO:0000256" key="1">
    <source>
        <dbReference type="ARBA" id="ARBA00004377"/>
    </source>
</evidence>
<dbReference type="GO" id="GO:0005886">
    <property type="term" value="C:plasma membrane"/>
    <property type="evidence" value="ECO:0007669"/>
    <property type="project" value="UniProtKB-SubCell"/>
</dbReference>
<keyword evidence="8 9" id="KW-0472">Membrane</keyword>
<name>A0A0W0TSM2_LEGER</name>
<dbReference type="PANTHER" id="PTHR30386:SF26">
    <property type="entry name" value="TRANSPORT PROTEIN COMB"/>
    <property type="match status" value="1"/>
</dbReference>
<organism evidence="13 14">
    <name type="scientific">Legionella erythra</name>
    <dbReference type="NCBI Taxonomy" id="448"/>
    <lineage>
        <taxon>Bacteria</taxon>
        <taxon>Pseudomonadati</taxon>
        <taxon>Pseudomonadota</taxon>
        <taxon>Gammaproteobacteria</taxon>
        <taxon>Legionellales</taxon>
        <taxon>Legionellaceae</taxon>
        <taxon>Legionella</taxon>
    </lineage>
</organism>
<comment type="subcellular location">
    <subcellularLocation>
        <location evidence="1 9">Cell inner membrane</location>
        <topology evidence="1 9">Single-pass membrane protein</topology>
    </subcellularLocation>
</comment>
<evidence type="ECO:0000256" key="6">
    <source>
        <dbReference type="ARBA" id="ARBA00022692"/>
    </source>
</evidence>
<keyword evidence="14" id="KW-1185">Reference proteome</keyword>
<proteinExistence type="inferred from homology"/>
<dbReference type="Gene3D" id="2.40.50.100">
    <property type="match status" value="1"/>
</dbReference>
<evidence type="ECO:0000313" key="13">
    <source>
        <dbReference type="EMBL" id="KTC98389.1"/>
    </source>
</evidence>
<evidence type="ECO:0000256" key="7">
    <source>
        <dbReference type="ARBA" id="ARBA00022989"/>
    </source>
</evidence>
<dbReference type="PRINTS" id="PR01490">
    <property type="entry name" value="RTXTOXIND"/>
</dbReference>
<evidence type="ECO:0000256" key="4">
    <source>
        <dbReference type="ARBA" id="ARBA00022475"/>
    </source>
</evidence>